<dbReference type="PANTHER" id="PTHR33164">
    <property type="entry name" value="TRANSCRIPTIONAL REGULATOR, MARR FAMILY"/>
    <property type="match status" value="1"/>
</dbReference>
<dbReference type="InterPro" id="IPR000835">
    <property type="entry name" value="HTH_MarR-typ"/>
</dbReference>
<evidence type="ECO:0000313" key="3">
    <source>
        <dbReference type="Proteomes" id="UP000321617"/>
    </source>
</evidence>
<dbReference type="RefSeq" id="WP_244615726.1">
    <property type="nucleotide sequence ID" value="NZ_BAABIJ010000001.1"/>
</dbReference>
<keyword evidence="3" id="KW-1185">Reference proteome</keyword>
<dbReference type="Pfam" id="PF12802">
    <property type="entry name" value="MarR_2"/>
    <property type="match status" value="1"/>
</dbReference>
<evidence type="ECO:0000259" key="1">
    <source>
        <dbReference type="SMART" id="SM00347"/>
    </source>
</evidence>
<sequence>MSEQRAPEPAEITAVLGFLPLIATYFDKARGQMPPEQAESFAAHGLTARHGAVCVQLLARPAVSVGELAEAMGLALSTVSELVGDLDAADWVDRRPDPGDRRRTLVSLAAHRVDHMRYYVTVRAAPLLAAMDRLTPQQREGFAAGIRAWAEQLRHWRP</sequence>
<dbReference type="GO" id="GO:0006950">
    <property type="term" value="P:response to stress"/>
    <property type="evidence" value="ECO:0007669"/>
    <property type="project" value="TreeGrafter"/>
</dbReference>
<organism evidence="2 3">
    <name type="scientific">Stackebrandtia albiflava</name>
    <dbReference type="NCBI Taxonomy" id="406432"/>
    <lineage>
        <taxon>Bacteria</taxon>
        <taxon>Bacillati</taxon>
        <taxon>Actinomycetota</taxon>
        <taxon>Actinomycetes</taxon>
        <taxon>Glycomycetales</taxon>
        <taxon>Glycomycetaceae</taxon>
        <taxon>Stackebrandtia</taxon>
    </lineage>
</organism>
<dbReference type="InterPro" id="IPR036390">
    <property type="entry name" value="WH_DNA-bd_sf"/>
</dbReference>
<name>A0A562VDM5_9ACTN</name>
<dbReference type="GO" id="GO:0003677">
    <property type="term" value="F:DNA binding"/>
    <property type="evidence" value="ECO:0007669"/>
    <property type="project" value="UniProtKB-KW"/>
</dbReference>
<feature type="domain" description="HTH marR-type" evidence="1">
    <location>
        <begin position="39"/>
        <end position="139"/>
    </location>
</feature>
<keyword evidence="2" id="KW-0238">DNA-binding</keyword>
<dbReference type="EMBL" id="VLLL01000005">
    <property type="protein sequence ID" value="TWJ15958.1"/>
    <property type="molecule type" value="Genomic_DNA"/>
</dbReference>
<dbReference type="SUPFAM" id="SSF46785">
    <property type="entry name" value="Winged helix' DNA-binding domain"/>
    <property type="match status" value="1"/>
</dbReference>
<accession>A0A562VDM5</accession>
<protein>
    <submittedName>
        <fullName evidence="2">DNA-binding MarR family transcriptional regulator</fullName>
    </submittedName>
</protein>
<dbReference type="Gene3D" id="1.10.10.10">
    <property type="entry name" value="Winged helix-like DNA-binding domain superfamily/Winged helix DNA-binding domain"/>
    <property type="match status" value="1"/>
</dbReference>
<reference evidence="2 3" key="1">
    <citation type="journal article" date="2013" name="Stand. Genomic Sci.">
        <title>Genomic Encyclopedia of Type Strains, Phase I: The one thousand microbial genomes (KMG-I) project.</title>
        <authorList>
            <person name="Kyrpides N.C."/>
            <person name="Woyke T."/>
            <person name="Eisen J.A."/>
            <person name="Garrity G."/>
            <person name="Lilburn T.G."/>
            <person name="Beck B.J."/>
            <person name="Whitman W.B."/>
            <person name="Hugenholtz P."/>
            <person name="Klenk H.P."/>
        </authorList>
    </citation>
    <scope>NUCLEOTIDE SEQUENCE [LARGE SCALE GENOMIC DNA]</scope>
    <source>
        <strain evidence="2 3">DSM 45044</strain>
    </source>
</reference>
<dbReference type="PANTHER" id="PTHR33164:SF57">
    <property type="entry name" value="MARR-FAMILY TRANSCRIPTIONAL REGULATOR"/>
    <property type="match status" value="1"/>
</dbReference>
<comment type="caution">
    <text evidence="2">The sequence shown here is derived from an EMBL/GenBank/DDBJ whole genome shotgun (WGS) entry which is preliminary data.</text>
</comment>
<proteinExistence type="predicted"/>
<dbReference type="Proteomes" id="UP000321617">
    <property type="component" value="Unassembled WGS sequence"/>
</dbReference>
<evidence type="ECO:0000313" key="2">
    <source>
        <dbReference type="EMBL" id="TWJ15958.1"/>
    </source>
</evidence>
<dbReference type="AlphaFoldDB" id="A0A562VDM5"/>
<dbReference type="InterPro" id="IPR039422">
    <property type="entry name" value="MarR/SlyA-like"/>
</dbReference>
<dbReference type="SMART" id="SM00347">
    <property type="entry name" value="HTH_MARR"/>
    <property type="match status" value="1"/>
</dbReference>
<dbReference type="GO" id="GO:0003700">
    <property type="term" value="F:DNA-binding transcription factor activity"/>
    <property type="evidence" value="ECO:0007669"/>
    <property type="project" value="InterPro"/>
</dbReference>
<dbReference type="InterPro" id="IPR036388">
    <property type="entry name" value="WH-like_DNA-bd_sf"/>
</dbReference>
<gene>
    <name evidence="2" type="ORF">LX16_1678</name>
</gene>